<feature type="domain" description="Glucose-methanol-choline oxidoreductase N-terminal" evidence="6">
    <location>
        <begin position="293"/>
        <end position="307"/>
    </location>
</feature>
<evidence type="ECO:0000256" key="1">
    <source>
        <dbReference type="ARBA" id="ARBA00010790"/>
    </source>
</evidence>
<reference evidence="7 8" key="1">
    <citation type="submission" date="2008-03" db="EMBL/GenBank/DDBJ databases">
        <title>The Genome Sequence of Verticillium dahliae VdLs.17.</title>
        <authorList>
            <consortium name="The Broad Institute Genome Sequencing Platform"/>
            <person name="Ma L.-J.J."/>
            <person name="Klosterman S.J."/>
            <person name="Subbarao K."/>
            <person name="Dobinson K."/>
            <person name="Veronese P."/>
            <person name="Kang S."/>
            <person name="Gold S.E."/>
            <person name="Young S."/>
            <person name="Jaffe D."/>
            <person name="Gnerre S."/>
            <person name="Berlin A."/>
            <person name="Heiman D."/>
            <person name="Hepburn T."/>
            <person name="Sykes S."/>
            <person name="Alvarado L."/>
            <person name="Kodira C.D."/>
            <person name="Lander E."/>
            <person name="Galagan J."/>
            <person name="Nusbaum C."/>
            <person name="Birren B."/>
        </authorList>
    </citation>
    <scope>NUCLEOTIDE SEQUENCE [LARGE SCALE GENOMIC DNA]</scope>
    <source>
        <strain evidence="8">VdLs.17 / ATCC MYA-4575 / FGSC 10137</strain>
    </source>
</reference>
<name>G2WWS4_VERDV</name>
<dbReference type="OMA" id="WTHASQQ"/>
<dbReference type="GO" id="GO:0016614">
    <property type="term" value="F:oxidoreductase activity, acting on CH-OH group of donors"/>
    <property type="evidence" value="ECO:0007669"/>
    <property type="project" value="InterPro"/>
</dbReference>
<dbReference type="InterPro" id="IPR000172">
    <property type="entry name" value="GMC_OxRdtase_N"/>
</dbReference>
<dbReference type="GO" id="GO:0050660">
    <property type="term" value="F:flavin adenine dinucleotide binding"/>
    <property type="evidence" value="ECO:0007669"/>
    <property type="project" value="InterPro"/>
</dbReference>
<dbReference type="Gene3D" id="3.30.560.10">
    <property type="entry name" value="Glucose Oxidase, domain 3"/>
    <property type="match status" value="1"/>
</dbReference>
<dbReference type="AlphaFoldDB" id="G2WWS4"/>
<sequence>MFAKSFAVWLMNLGAAAAAGASVYDYIVVGGGTAGLTIARRLSDDPKVSVLVLEAGDDHSEDPNVLVPGLFPAMYGDPKYDWDYKTIPQTAANDRVFAHIRGKQLGGSSAVNFMFWTHAAQQDIDNWGELGNKGWSWKELAPYYERSETFVPPSQQLTQDLRLNSVDPKAHGYKGPIVNAFPDLHSPLLPAWPRTYETLGLGVNGDPRSGLALGGFVNPLSIDPSRRERSYAANAYLGPIRTRTNLKVITGAFVDKILVDRIRSSAVATGVQWTKDGAQNTADARSEVILSAGSIASPQILELSGIGGKRLLQKHGIEVKVDNANVGQNLQDHLYVPLGFATKPGVPTNEDFANATYFQEQLDLYLHNKTGRLATSGASSGLLSLPQLATTLHTSGTALKTGLAGLAEQYALIARGLATGEVAQELIIEGGISPQFSNDSNLLFRASGPGNFISVLGVLQHPFSRGSVHIRSRDATTHPEVDPRYLSHPADLQLLKVIALHLQAVAKTPPLSALLQGGGTVYQPGYHRLTGRQCGEMDPRRRRRASTIRAGTAAMLPRAKGGVVDERFRVYGVSNLRVVDASVFPLIPRATTQSLVYAVAERAADFIKRAA</sequence>
<comment type="similarity">
    <text evidence="1 3">Belongs to the GMC oxidoreductase family.</text>
</comment>
<proteinExistence type="inferred from homology"/>
<evidence type="ECO:0000313" key="7">
    <source>
        <dbReference type="EMBL" id="EGY21179.1"/>
    </source>
</evidence>
<dbReference type="PIRSF" id="PIRSF000137">
    <property type="entry name" value="Alcohol_oxidase"/>
    <property type="match status" value="1"/>
</dbReference>
<evidence type="ECO:0000259" key="6">
    <source>
        <dbReference type="PROSITE" id="PS00624"/>
    </source>
</evidence>
<dbReference type="OrthoDB" id="269227at2759"/>
<evidence type="ECO:0000313" key="8">
    <source>
        <dbReference type="Proteomes" id="UP000001611"/>
    </source>
</evidence>
<dbReference type="PROSITE" id="PS00623">
    <property type="entry name" value="GMC_OXRED_1"/>
    <property type="match status" value="1"/>
</dbReference>
<protein>
    <submittedName>
        <fullName evidence="7">Choline dehydrogenase</fullName>
    </submittedName>
</protein>
<dbReference type="RefSeq" id="XP_009651651.1">
    <property type="nucleotide sequence ID" value="XM_009653356.1"/>
</dbReference>
<dbReference type="InterPro" id="IPR007867">
    <property type="entry name" value="GMC_OxRtase_C"/>
</dbReference>
<gene>
    <name evidence="7" type="ORF">VDAG_02703</name>
</gene>
<dbReference type="Proteomes" id="UP000001611">
    <property type="component" value="Chromosome 3"/>
</dbReference>
<evidence type="ECO:0000256" key="3">
    <source>
        <dbReference type="RuleBase" id="RU003968"/>
    </source>
</evidence>
<dbReference type="PANTHER" id="PTHR11552">
    <property type="entry name" value="GLUCOSE-METHANOL-CHOLINE GMC OXIDOREDUCTASE"/>
    <property type="match status" value="1"/>
</dbReference>
<feature type="chain" id="PRO_5003439398" evidence="4">
    <location>
        <begin position="19"/>
        <end position="611"/>
    </location>
</feature>
<keyword evidence="4" id="KW-0732">Signal</keyword>
<dbReference type="Gene3D" id="3.50.50.60">
    <property type="entry name" value="FAD/NAD(P)-binding domain"/>
    <property type="match status" value="1"/>
</dbReference>
<dbReference type="InterPro" id="IPR012132">
    <property type="entry name" value="GMC_OxRdtase"/>
</dbReference>
<keyword evidence="3" id="KW-0285">Flavoprotein</keyword>
<organism evidence="7 8">
    <name type="scientific">Verticillium dahliae (strain VdLs.17 / ATCC MYA-4575 / FGSC 10137)</name>
    <name type="common">Verticillium wilt</name>
    <dbReference type="NCBI Taxonomy" id="498257"/>
    <lineage>
        <taxon>Eukaryota</taxon>
        <taxon>Fungi</taxon>
        <taxon>Dikarya</taxon>
        <taxon>Ascomycota</taxon>
        <taxon>Pezizomycotina</taxon>
        <taxon>Sordariomycetes</taxon>
        <taxon>Hypocreomycetidae</taxon>
        <taxon>Glomerellales</taxon>
        <taxon>Plectosphaerellaceae</taxon>
        <taxon>Verticillium</taxon>
    </lineage>
</organism>
<dbReference type="EMBL" id="DS572698">
    <property type="protein sequence ID" value="EGY21179.1"/>
    <property type="molecule type" value="Genomic_DNA"/>
</dbReference>
<dbReference type="PROSITE" id="PS00624">
    <property type="entry name" value="GMC_OXRED_2"/>
    <property type="match status" value="1"/>
</dbReference>
<keyword evidence="8" id="KW-1185">Reference proteome</keyword>
<feature type="domain" description="Glucose-methanol-choline oxidoreductase N-terminal" evidence="5">
    <location>
        <begin position="102"/>
        <end position="125"/>
    </location>
</feature>
<evidence type="ECO:0000259" key="5">
    <source>
        <dbReference type="PROSITE" id="PS00623"/>
    </source>
</evidence>
<evidence type="ECO:0000256" key="2">
    <source>
        <dbReference type="PIRSR" id="PIRSR000137-2"/>
    </source>
</evidence>
<accession>G2WWS4</accession>
<dbReference type="HOGENOM" id="CLU_002865_6_0_1"/>
<dbReference type="SUPFAM" id="SSF54373">
    <property type="entry name" value="FAD-linked reductases, C-terminal domain"/>
    <property type="match status" value="1"/>
</dbReference>
<dbReference type="Pfam" id="PF00732">
    <property type="entry name" value="GMC_oxred_N"/>
    <property type="match status" value="1"/>
</dbReference>
<comment type="cofactor">
    <cofactor evidence="2">
        <name>FAD</name>
        <dbReference type="ChEBI" id="CHEBI:57692"/>
    </cofactor>
</comment>
<evidence type="ECO:0000256" key="4">
    <source>
        <dbReference type="SAM" id="SignalP"/>
    </source>
</evidence>
<feature type="signal peptide" evidence="4">
    <location>
        <begin position="1"/>
        <end position="18"/>
    </location>
</feature>
<dbReference type="Pfam" id="PF05199">
    <property type="entry name" value="GMC_oxred_C"/>
    <property type="match status" value="1"/>
</dbReference>
<dbReference type="eggNOG" id="KOG1238">
    <property type="taxonomic scope" value="Eukaryota"/>
</dbReference>
<dbReference type="InParanoid" id="G2WWS4"/>
<dbReference type="PANTHER" id="PTHR11552:SF210">
    <property type="entry name" value="GLUCOSE-METHANOL-CHOLINE OXIDOREDUCTASE N-TERMINAL DOMAIN-CONTAINING PROTEIN-RELATED"/>
    <property type="match status" value="1"/>
</dbReference>
<feature type="binding site" evidence="2">
    <location>
        <position position="254"/>
    </location>
    <ligand>
        <name>FAD</name>
        <dbReference type="ChEBI" id="CHEBI:57692"/>
    </ligand>
</feature>
<dbReference type="SUPFAM" id="SSF51905">
    <property type="entry name" value="FAD/NAD(P)-binding domain"/>
    <property type="match status" value="1"/>
</dbReference>
<keyword evidence="2 3" id="KW-0274">FAD</keyword>
<dbReference type="GeneID" id="20704166"/>
<dbReference type="InterPro" id="IPR036188">
    <property type="entry name" value="FAD/NAD-bd_sf"/>
</dbReference>
<dbReference type="KEGG" id="vda:VDAG_02703"/>